<feature type="repeat" description="WD" evidence="3">
    <location>
        <begin position="494"/>
        <end position="535"/>
    </location>
</feature>
<dbReference type="PROSITE" id="PS00678">
    <property type="entry name" value="WD_REPEATS_1"/>
    <property type="match status" value="1"/>
</dbReference>
<evidence type="ECO:0000313" key="5">
    <source>
        <dbReference type="EMBL" id="PAV62287.1"/>
    </source>
</evidence>
<dbReference type="Gene3D" id="2.130.10.10">
    <property type="entry name" value="YVTN repeat-like/Quinoprotein amine dehydrogenase"/>
    <property type="match status" value="2"/>
</dbReference>
<evidence type="ECO:0000256" key="2">
    <source>
        <dbReference type="ARBA" id="ARBA00022737"/>
    </source>
</evidence>
<name>A0A2A2JKV4_9BILA</name>
<dbReference type="SMART" id="SM00320">
    <property type="entry name" value="WD40"/>
    <property type="match status" value="6"/>
</dbReference>
<evidence type="ECO:0000256" key="4">
    <source>
        <dbReference type="SAM" id="MobiDB-lite"/>
    </source>
</evidence>
<accession>A0A2A2JKV4</accession>
<dbReference type="OrthoDB" id="338622at2759"/>
<proteinExistence type="predicted"/>
<feature type="compositionally biased region" description="Low complexity" evidence="4">
    <location>
        <begin position="925"/>
        <end position="936"/>
    </location>
</feature>
<gene>
    <name evidence="5" type="ORF">WR25_03965</name>
</gene>
<feature type="region of interest" description="Disordered" evidence="4">
    <location>
        <begin position="788"/>
        <end position="812"/>
    </location>
</feature>
<sequence>MSGDTPPIPTPTTHAAGGLIVPLVIWGPKPPENKMTAARFLSDRTTLVTGAENGHVIVWKCGDDALNPAKLMIGHECAITAISPTSTLANSTVEPDWISSFVITSNLTPNRPDRLIGVTMAGMIKVWSLVELEKKDLANALYEDESKRLELLEVQSVSFNPANSRYILVVTAACWQLVDLHDLVPVVSVECPHRAVYGQLIDIDKAAICHLDHTIQIYQLPIQILEGPQVLECFGKDPKNYLGAKEPFEVARLEGLKEEYQGWINGVSFTFSSMLPEERQNAYQVARASRTGQLSFWRIPRFDKDFMRKITTPTQLPLVYKGTFEESLETVWQCLNEDEISPLPALNSVVITCSLFVASQGKLLLGRQDGLIMMTYACEILSRQLLEVPQERSNSRKLVGHKSAVRSMFYPHEHHSRFDPQLLLSGADDFSVIVWNINTATRIHRFVVHGGPILRFCVPPTNTSRQVVKCVCSIAADHSVALLNIKEMRCMLLASRHPHPVKDVKWRPLDDFMLVKLDDGSVYVWQMETANIDRIVTGLLGEDVFAACDEQIGREEGTDETTGASHAVQMLRAIKHKNIDAVKQQVVQTLGKQRHSTETGSVNQLGPPMSIVPLPGCNMGAHLVQFEVSNLIGGILNLDASEEAVKAADHDGPIQQIVSRTDMSDSRQMHDLSKRLTWQFEANLYLDVARLMLSLLHGWFLDDDLDSVCLKRLSLCRPLHQLYFGNISRHGQFSVVLPQRFRRSYESYARDVRWQASNSLTTTHLLAIISTANTLMGMKNAVVQLSSRSRRSVAAPHPSIPPAKDKESSQAEKQQIKQGWSLVAALHCVLLPDYVRPRSSYAPPRIELLARRWQDACIEIREAAQALLVRELARLGGDGRRRLIESWAPFLPPLLDESLSIFGARMQSSVPSAPPSAPPPPIPPRSRASPPSIAPVMVPDPPTSEDGESGVQQVRRNQATAIILLGVVGAEFGDELNRADLTRATATSLLELLTMAPSPLLPIHSPLRRAAIDLLGRGFVYWEPHLEVSKVLLGLLDLAANSDKQPVPLLVGAPLPPIADACRTARHALSLIAQARAPAVITALSMEVARYNSAAQHQTIQHTVASPLLKARFEVLRIIDELTDKKYQEVVDMMLPLGDILVHCLDASLLKHKTLSEIFPPISKFNMVSYCAATRRIAFGGKNGTCSVHDLRAAKAHVSFLFYIKHVYSKLGKMSF</sequence>
<dbReference type="Proteomes" id="UP000218231">
    <property type="component" value="Unassembled WGS sequence"/>
</dbReference>
<evidence type="ECO:0000256" key="1">
    <source>
        <dbReference type="ARBA" id="ARBA00022574"/>
    </source>
</evidence>
<dbReference type="SUPFAM" id="SSF50978">
    <property type="entry name" value="WD40 repeat-like"/>
    <property type="match status" value="2"/>
</dbReference>
<dbReference type="PROSITE" id="PS50082">
    <property type="entry name" value="WD_REPEATS_2"/>
    <property type="match status" value="2"/>
</dbReference>
<dbReference type="EMBL" id="LIAE01010377">
    <property type="protein sequence ID" value="PAV62287.1"/>
    <property type="molecule type" value="Genomic_DNA"/>
</dbReference>
<reference evidence="5 6" key="1">
    <citation type="journal article" date="2017" name="Curr. Biol.">
        <title>Genome architecture and evolution of a unichromosomal asexual nematode.</title>
        <authorList>
            <person name="Fradin H."/>
            <person name="Zegar C."/>
            <person name="Gutwein M."/>
            <person name="Lucas J."/>
            <person name="Kovtun M."/>
            <person name="Corcoran D."/>
            <person name="Baugh L.R."/>
            <person name="Kiontke K."/>
            <person name="Gunsalus K."/>
            <person name="Fitch D.H."/>
            <person name="Piano F."/>
        </authorList>
    </citation>
    <scope>NUCLEOTIDE SEQUENCE [LARGE SCALE GENOMIC DNA]</scope>
    <source>
        <strain evidence="5">PF1309</strain>
    </source>
</reference>
<feature type="compositionally biased region" description="Pro residues" evidence="4">
    <location>
        <begin position="912"/>
        <end position="924"/>
    </location>
</feature>
<dbReference type="STRING" id="2018661.A0A2A2JKV4"/>
<feature type="repeat" description="WD" evidence="3">
    <location>
        <begin position="398"/>
        <end position="445"/>
    </location>
</feature>
<dbReference type="InterPro" id="IPR001680">
    <property type="entry name" value="WD40_rpt"/>
</dbReference>
<dbReference type="PANTHER" id="PTHR44099">
    <property type="entry name" value="RABCONNECTIN-3B, ISOFORM A"/>
    <property type="match status" value="1"/>
</dbReference>
<dbReference type="Pfam" id="PF00400">
    <property type="entry name" value="WD40"/>
    <property type="match status" value="1"/>
</dbReference>
<comment type="caution">
    <text evidence="5">The sequence shown here is derived from an EMBL/GenBank/DDBJ whole genome shotgun (WGS) entry which is preliminary data.</text>
</comment>
<keyword evidence="1 3" id="KW-0853">WD repeat</keyword>
<dbReference type="InterPro" id="IPR019775">
    <property type="entry name" value="WD40_repeat_CS"/>
</dbReference>
<feature type="region of interest" description="Disordered" evidence="4">
    <location>
        <begin position="906"/>
        <end position="952"/>
    </location>
</feature>
<dbReference type="InterPro" id="IPR015943">
    <property type="entry name" value="WD40/YVTN_repeat-like_dom_sf"/>
</dbReference>
<dbReference type="InterPro" id="IPR049916">
    <property type="entry name" value="WDR72-like"/>
</dbReference>
<protein>
    <submittedName>
        <fullName evidence="5">Uncharacterized protein</fullName>
    </submittedName>
</protein>
<organism evidence="5 6">
    <name type="scientific">Diploscapter pachys</name>
    <dbReference type="NCBI Taxonomy" id="2018661"/>
    <lineage>
        <taxon>Eukaryota</taxon>
        <taxon>Metazoa</taxon>
        <taxon>Ecdysozoa</taxon>
        <taxon>Nematoda</taxon>
        <taxon>Chromadorea</taxon>
        <taxon>Rhabditida</taxon>
        <taxon>Rhabditina</taxon>
        <taxon>Rhabditomorpha</taxon>
        <taxon>Rhabditoidea</taxon>
        <taxon>Rhabditidae</taxon>
        <taxon>Diploscapter</taxon>
    </lineage>
</organism>
<evidence type="ECO:0000313" key="6">
    <source>
        <dbReference type="Proteomes" id="UP000218231"/>
    </source>
</evidence>
<dbReference type="InterPro" id="IPR036322">
    <property type="entry name" value="WD40_repeat_dom_sf"/>
</dbReference>
<evidence type="ECO:0000256" key="3">
    <source>
        <dbReference type="PROSITE-ProRule" id="PRU00221"/>
    </source>
</evidence>
<keyword evidence="2" id="KW-0677">Repeat</keyword>
<dbReference type="AlphaFoldDB" id="A0A2A2JKV4"/>
<dbReference type="GO" id="GO:0005737">
    <property type="term" value="C:cytoplasm"/>
    <property type="evidence" value="ECO:0007669"/>
    <property type="project" value="TreeGrafter"/>
</dbReference>
<keyword evidence="6" id="KW-1185">Reference proteome</keyword>
<dbReference type="PANTHER" id="PTHR44099:SF4">
    <property type="entry name" value="RABCONNECTIN-3B, ISOFORM A"/>
    <property type="match status" value="1"/>
</dbReference>